<reference evidence="2 3" key="1">
    <citation type="submission" date="2023-02" db="EMBL/GenBank/DDBJ databases">
        <title>LHISI_Scaffold_Assembly.</title>
        <authorList>
            <person name="Stuart O.P."/>
            <person name="Cleave R."/>
            <person name="Magrath M.J.L."/>
            <person name="Mikheyev A.S."/>
        </authorList>
    </citation>
    <scope>NUCLEOTIDE SEQUENCE [LARGE SCALE GENOMIC DNA]</scope>
    <source>
        <strain evidence="2">Daus_M_001</strain>
        <tissue evidence="2">Leg muscle</tissue>
    </source>
</reference>
<feature type="region of interest" description="Disordered" evidence="1">
    <location>
        <begin position="730"/>
        <end position="771"/>
    </location>
</feature>
<feature type="compositionally biased region" description="Polar residues" evidence="1">
    <location>
        <begin position="736"/>
        <end position="748"/>
    </location>
</feature>
<organism evidence="2 3">
    <name type="scientific">Dryococelus australis</name>
    <dbReference type="NCBI Taxonomy" id="614101"/>
    <lineage>
        <taxon>Eukaryota</taxon>
        <taxon>Metazoa</taxon>
        <taxon>Ecdysozoa</taxon>
        <taxon>Arthropoda</taxon>
        <taxon>Hexapoda</taxon>
        <taxon>Insecta</taxon>
        <taxon>Pterygota</taxon>
        <taxon>Neoptera</taxon>
        <taxon>Polyneoptera</taxon>
        <taxon>Phasmatodea</taxon>
        <taxon>Verophasmatodea</taxon>
        <taxon>Anareolatae</taxon>
        <taxon>Phasmatidae</taxon>
        <taxon>Eurycanthinae</taxon>
        <taxon>Dryococelus</taxon>
    </lineage>
</organism>
<keyword evidence="3" id="KW-1185">Reference proteome</keyword>
<comment type="caution">
    <text evidence="2">The sequence shown here is derived from an EMBL/GenBank/DDBJ whole genome shotgun (WGS) entry which is preliminary data.</text>
</comment>
<evidence type="ECO:0000313" key="3">
    <source>
        <dbReference type="Proteomes" id="UP001159363"/>
    </source>
</evidence>
<name>A0ABQ9ICA0_9NEOP</name>
<evidence type="ECO:0000313" key="2">
    <source>
        <dbReference type="EMBL" id="KAJ8893874.1"/>
    </source>
</evidence>
<gene>
    <name evidence="2" type="ORF">PR048_006475</name>
</gene>
<protein>
    <submittedName>
        <fullName evidence="2">Uncharacterized protein</fullName>
    </submittedName>
</protein>
<dbReference type="Proteomes" id="UP001159363">
    <property type="component" value="Chromosome 2"/>
</dbReference>
<proteinExistence type="predicted"/>
<accession>A0ABQ9ICA0</accession>
<sequence length="793" mass="86664">MFSRGRGGVVVRLLASHQGEPGSIPGEVALGFSHVGIVPDDGRCRWSASFLGDLLFPPPSHSGAALYSPSFTLICSQDPDHKLLSPTEDGREWAGEVTSLQSSLHHLPPLPCTLFLSTPDCKLGFLRLSILFFGTKARLRQITSCMQIGRTLPITTSHPNLPSLPCTPRPQSRSDSTMLATMHPSSSSYVCKILEVIHPSAHGCHFSKVRQNRGDWIQGCKWLPSPLLAMSLSSGKCTEALAQETNHLVRANSGVCRANHLLGSNSCRDSIVIHVQTRVKDSSLEGDGTPFSACVTSTKSLIMITLFGVLQTPSLNCVAAYCIVLYCIEKFWSALCGQILSAARVRVKWGEDRATEDFKGEGNSRTLRKHAIQRQHPPRFPHAKIQMTSTGIVPGSRWRVAWLLTPTRPPVEQTKKNGHGEPWKTEIRRAGPRIEPGSSRLRVQYVTTARHLSVATRRVEYQPITALTLATSVKNVARATDIGIYAHRRRRGIRIITFVYFITTTASTSSRLATGTALGGRSRDVTKAHARSLRRRKAPGHLRNNVPRVYNEALTPSRAIVSGSRDVGHAFLLWQPTKQRVVDAIAGMAPSLPADLTCSPGRGACKGRVAAQPYKRVYNTGEKMGRIHAKPRKDPSYIALFPGLRSRSEEEIRAALPRASDEPSPLSASLSTGASAIVAQRLPMEPSTVTLLLWWRVCRKVQCRELESSGMNGAGEIEDPRENQRASGIVRHDSHMQISGSDSTGDQTQVRRRKGGGVNQPGHIDRRQLSAAGEGWLNGWLAQGKGRGSGKSP</sequence>
<evidence type="ECO:0000256" key="1">
    <source>
        <dbReference type="SAM" id="MobiDB-lite"/>
    </source>
</evidence>
<dbReference type="EMBL" id="JARBHB010000002">
    <property type="protein sequence ID" value="KAJ8893874.1"/>
    <property type="molecule type" value="Genomic_DNA"/>
</dbReference>